<evidence type="ECO:0000313" key="6">
    <source>
        <dbReference type="EMBL" id="KAK9892157.1"/>
    </source>
</evidence>
<dbReference type="CDD" id="cd03784">
    <property type="entry name" value="GT1_Gtf-like"/>
    <property type="match status" value="1"/>
</dbReference>
<proteinExistence type="inferred from homology"/>
<dbReference type="Proteomes" id="UP001431783">
    <property type="component" value="Unassembled WGS sequence"/>
</dbReference>
<name>A0AAW1VIC7_9CUCU</name>
<keyword evidence="5" id="KW-1133">Transmembrane helix</keyword>
<dbReference type="PANTHER" id="PTHR48043">
    <property type="entry name" value="EG:EG0003.4 PROTEIN-RELATED"/>
    <property type="match status" value="1"/>
</dbReference>
<dbReference type="EC" id="2.4.1.17" evidence="5"/>
<dbReference type="Pfam" id="PF00201">
    <property type="entry name" value="UDPGT"/>
    <property type="match status" value="1"/>
</dbReference>
<accession>A0AAW1VIC7</accession>
<evidence type="ECO:0000256" key="4">
    <source>
        <dbReference type="RuleBase" id="RU003718"/>
    </source>
</evidence>
<dbReference type="EMBL" id="JARQZJ010000132">
    <property type="protein sequence ID" value="KAK9892157.1"/>
    <property type="molecule type" value="Genomic_DNA"/>
</dbReference>
<evidence type="ECO:0000256" key="2">
    <source>
        <dbReference type="ARBA" id="ARBA00022676"/>
    </source>
</evidence>
<dbReference type="GO" id="GO:0016020">
    <property type="term" value="C:membrane"/>
    <property type="evidence" value="ECO:0007669"/>
    <property type="project" value="UniProtKB-SubCell"/>
</dbReference>
<sequence length="517" mass="58931">MKLLIVLALVVSTVNSANILVFSHTPAISHQFVFRAISRELSLRGHRVTFVTSNPMADPSLTNLTEIDISISYEIFKNIDASVFNREANSIFKVALLGLKFTEDLFMLQMSAQCMKDLLKQPQNSYDLLVVEVGIPAYHALQHKFKAPLVAVSSYSIPTYLHATLGNPVHPLIYTGMFSDFSDSIRSIWRNFDNLFIYLLETFFINFFGYPKFDEIARTYFGDDMPYIQDLMRETSLTISNVNPIISDRRPLAPNVIEVWNLHLNRTEDPPTSDIRRIVDEAKNGFVYFSLGTNVRFEQVGAEFKENVLKALGQLPFTVLCKWQSEDHPGKPKNVVLRKWFPQQFVMSHPNLKVFVTQGGLQSSEEAIINGVPLVIIPFLGDQPKNARLLTEQGMAETISPSALTADILKNTILKVENDKSYRSRAQELRSIFLDQPQSGLDKVIWLFEYVIRHKGAKHLKSPSADISLYEYFLVDVFAVIFAALFLWYKLAKFLLKLIIGFLMKKKRVVNSTKKKN</sequence>
<protein>
    <recommendedName>
        <fullName evidence="5">UDP-glucuronosyltransferase</fullName>
        <ecNumber evidence="5">2.4.1.17</ecNumber>
    </recommendedName>
</protein>
<dbReference type="InterPro" id="IPR050271">
    <property type="entry name" value="UDP-glycosyltransferase"/>
</dbReference>
<feature type="signal peptide" evidence="5">
    <location>
        <begin position="1"/>
        <end position="16"/>
    </location>
</feature>
<keyword evidence="5" id="KW-0732">Signal</keyword>
<comment type="similarity">
    <text evidence="1 4">Belongs to the UDP-glycosyltransferase family.</text>
</comment>
<dbReference type="FunFam" id="3.40.50.2000:FF:000050">
    <property type="entry name" value="UDP-glucuronosyltransferase"/>
    <property type="match status" value="1"/>
</dbReference>
<comment type="caution">
    <text evidence="6">The sequence shown here is derived from an EMBL/GenBank/DDBJ whole genome shotgun (WGS) entry which is preliminary data.</text>
</comment>
<evidence type="ECO:0000256" key="5">
    <source>
        <dbReference type="RuleBase" id="RU362059"/>
    </source>
</evidence>
<comment type="subcellular location">
    <subcellularLocation>
        <location evidence="5">Membrane</location>
        <topology evidence="5">Single-pass membrane protein</topology>
    </subcellularLocation>
</comment>
<keyword evidence="3 4" id="KW-0808">Transferase</keyword>
<dbReference type="PROSITE" id="PS00375">
    <property type="entry name" value="UDPGT"/>
    <property type="match status" value="1"/>
</dbReference>
<keyword evidence="7" id="KW-1185">Reference proteome</keyword>
<feature type="chain" id="PRO_5043111280" description="UDP-glucuronosyltransferase" evidence="5">
    <location>
        <begin position="17"/>
        <end position="517"/>
    </location>
</feature>
<reference evidence="6 7" key="1">
    <citation type="submission" date="2023-03" db="EMBL/GenBank/DDBJ databases">
        <title>Genome insight into feeding habits of ladybird beetles.</title>
        <authorList>
            <person name="Li H.-S."/>
            <person name="Huang Y.-H."/>
            <person name="Pang H."/>
        </authorList>
    </citation>
    <scope>NUCLEOTIDE SEQUENCE [LARGE SCALE GENOMIC DNA]</scope>
    <source>
        <strain evidence="6">SYSU_2023b</strain>
        <tissue evidence="6">Whole body</tissue>
    </source>
</reference>
<feature type="transmembrane region" description="Helical" evidence="5">
    <location>
        <begin position="469"/>
        <end position="489"/>
    </location>
</feature>
<evidence type="ECO:0000256" key="1">
    <source>
        <dbReference type="ARBA" id="ARBA00009995"/>
    </source>
</evidence>
<keyword evidence="5" id="KW-0472">Membrane</keyword>
<dbReference type="SUPFAM" id="SSF53756">
    <property type="entry name" value="UDP-Glycosyltransferase/glycogen phosphorylase"/>
    <property type="match status" value="1"/>
</dbReference>
<evidence type="ECO:0000256" key="3">
    <source>
        <dbReference type="ARBA" id="ARBA00022679"/>
    </source>
</evidence>
<dbReference type="InterPro" id="IPR002213">
    <property type="entry name" value="UDP_glucos_trans"/>
</dbReference>
<organism evidence="6 7">
    <name type="scientific">Henosepilachna vigintioctopunctata</name>
    <dbReference type="NCBI Taxonomy" id="420089"/>
    <lineage>
        <taxon>Eukaryota</taxon>
        <taxon>Metazoa</taxon>
        <taxon>Ecdysozoa</taxon>
        <taxon>Arthropoda</taxon>
        <taxon>Hexapoda</taxon>
        <taxon>Insecta</taxon>
        <taxon>Pterygota</taxon>
        <taxon>Neoptera</taxon>
        <taxon>Endopterygota</taxon>
        <taxon>Coleoptera</taxon>
        <taxon>Polyphaga</taxon>
        <taxon>Cucujiformia</taxon>
        <taxon>Coccinelloidea</taxon>
        <taxon>Coccinellidae</taxon>
        <taxon>Epilachninae</taxon>
        <taxon>Epilachnini</taxon>
        <taxon>Henosepilachna</taxon>
    </lineage>
</organism>
<dbReference type="GO" id="GO:0015020">
    <property type="term" value="F:glucuronosyltransferase activity"/>
    <property type="evidence" value="ECO:0007669"/>
    <property type="project" value="UniProtKB-EC"/>
</dbReference>
<dbReference type="AlphaFoldDB" id="A0AAW1VIC7"/>
<gene>
    <name evidence="6" type="ORF">WA026_018360</name>
</gene>
<dbReference type="InterPro" id="IPR035595">
    <property type="entry name" value="UDP_glycos_trans_CS"/>
</dbReference>
<dbReference type="PANTHER" id="PTHR48043:SF159">
    <property type="entry name" value="EG:EG0003.4 PROTEIN-RELATED"/>
    <property type="match status" value="1"/>
</dbReference>
<comment type="catalytic activity">
    <reaction evidence="5">
        <text>glucuronate acceptor + UDP-alpha-D-glucuronate = acceptor beta-D-glucuronoside + UDP + H(+)</text>
        <dbReference type="Rhea" id="RHEA:21032"/>
        <dbReference type="ChEBI" id="CHEBI:15378"/>
        <dbReference type="ChEBI" id="CHEBI:58052"/>
        <dbReference type="ChEBI" id="CHEBI:58223"/>
        <dbReference type="ChEBI" id="CHEBI:132367"/>
        <dbReference type="ChEBI" id="CHEBI:132368"/>
        <dbReference type="EC" id="2.4.1.17"/>
    </reaction>
</comment>
<keyword evidence="2 4" id="KW-0328">Glycosyltransferase</keyword>
<keyword evidence="5" id="KW-0812">Transmembrane</keyword>
<dbReference type="Gene3D" id="3.40.50.2000">
    <property type="entry name" value="Glycogen Phosphorylase B"/>
    <property type="match status" value="2"/>
</dbReference>
<evidence type="ECO:0000313" key="7">
    <source>
        <dbReference type="Proteomes" id="UP001431783"/>
    </source>
</evidence>